<evidence type="ECO:0000256" key="3">
    <source>
        <dbReference type="ARBA" id="ARBA00022475"/>
    </source>
</evidence>
<dbReference type="GO" id="GO:0016010">
    <property type="term" value="C:dystrophin-associated glycoprotein complex"/>
    <property type="evidence" value="ECO:0007669"/>
    <property type="project" value="UniProtKB-ARBA"/>
</dbReference>
<dbReference type="SUPFAM" id="SSF57850">
    <property type="entry name" value="RING/U-box"/>
    <property type="match status" value="1"/>
</dbReference>
<dbReference type="PANTHER" id="PTHR12268">
    <property type="entry name" value="E3 UBIQUITIN-PROTEIN LIGASE KCMF1"/>
    <property type="match status" value="1"/>
</dbReference>
<evidence type="ECO:0000256" key="13">
    <source>
        <dbReference type="SAM" id="Coils"/>
    </source>
</evidence>
<dbReference type="GO" id="GO:0045202">
    <property type="term" value="C:synapse"/>
    <property type="evidence" value="ECO:0007669"/>
    <property type="project" value="GOC"/>
</dbReference>
<evidence type="ECO:0000256" key="8">
    <source>
        <dbReference type="ARBA" id="ARBA00022837"/>
    </source>
</evidence>
<dbReference type="GO" id="GO:0099536">
    <property type="term" value="P:synaptic signaling"/>
    <property type="evidence" value="ECO:0007669"/>
    <property type="project" value="TreeGrafter"/>
</dbReference>
<dbReference type="SUPFAM" id="SSF51045">
    <property type="entry name" value="WW domain"/>
    <property type="match status" value="1"/>
</dbReference>
<evidence type="ECO:0000256" key="6">
    <source>
        <dbReference type="ARBA" id="ARBA00022771"/>
    </source>
</evidence>
<comment type="subcellular location">
    <subcellularLocation>
        <location evidence="2">Cell membrane</location>
        <location evidence="2">Sarcolemma</location>
        <topology evidence="2">Peripheral membrane protein</topology>
        <orientation evidence="2">Cytoplasmic side</orientation>
    </subcellularLocation>
    <subcellularLocation>
        <location evidence="1">Cytoplasm</location>
        <location evidence="1">Cytoskeleton</location>
    </subcellularLocation>
</comment>
<dbReference type="InterPro" id="IPR015153">
    <property type="entry name" value="EF-hand_dom_typ1"/>
</dbReference>
<dbReference type="AlphaFoldDB" id="A0A8S2W781"/>
<dbReference type="CDD" id="cd00201">
    <property type="entry name" value="WW"/>
    <property type="match status" value="1"/>
</dbReference>
<dbReference type="InterPro" id="IPR000433">
    <property type="entry name" value="Znf_ZZ"/>
</dbReference>
<dbReference type="PROSITE" id="PS50135">
    <property type="entry name" value="ZF_ZZ_2"/>
    <property type="match status" value="1"/>
</dbReference>
<evidence type="ECO:0000256" key="5">
    <source>
        <dbReference type="ARBA" id="ARBA00022723"/>
    </source>
</evidence>
<keyword evidence="8" id="KW-0106">Calcium</keyword>
<evidence type="ECO:0000313" key="17">
    <source>
        <dbReference type="Proteomes" id="UP000676336"/>
    </source>
</evidence>
<evidence type="ECO:0000256" key="4">
    <source>
        <dbReference type="ARBA" id="ARBA00022490"/>
    </source>
</evidence>
<dbReference type="SUPFAM" id="SSF47473">
    <property type="entry name" value="EF-hand"/>
    <property type="match status" value="2"/>
</dbReference>
<name>A0A8S2W781_9BILA</name>
<gene>
    <name evidence="16" type="ORF">SMN809_LOCUS31650</name>
</gene>
<dbReference type="InterPro" id="IPR011992">
    <property type="entry name" value="EF-hand-dom_pair"/>
</dbReference>
<dbReference type="PROSITE" id="PS50020">
    <property type="entry name" value="WW_DOMAIN_2"/>
    <property type="match status" value="1"/>
</dbReference>
<dbReference type="GO" id="GO:0008270">
    <property type="term" value="F:zinc ion binding"/>
    <property type="evidence" value="ECO:0007669"/>
    <property type="project" value="UniProtKB-KW"/>
</dbReference>
<evidence type="ECO:0000256" key="12">
    <source>
        <dbReference type="PROSITE-ProRule" id="PRU00228"/>
    </source>
</evidence>
<dbReference type="InterPro" id="IPR001202">
    <property type="entry name" value="WW_dom"/>
</dbReference>
<dbReference type="PANTHER" id="PTHR12268:SF14">
    <property type="entry name" value="DYSTROPHIN-1"/>
    <property type="match status" value="1"/>
</dbReference>
<evidence type="ECO:0000256" key="7">
    <source>
        <dbReference type="ARBA" id="ARBA00022833"/>
    </source>
</evidence>
<dbReference type="GO" id="GO:0005737">
    <property type="term" value="C:cytoplasm"/>
    <property type="evidence" value="ECO:0007669"/>
    <property type="project" value="UniProtKB-ARBA"/>
</dbReference>
<comment type="caution">
    <text evidence="16">The sequence shown here is derived from an EMBL/GenBank/DDBJ whole genome shotgun (WGS) entry which is preliminary data.</text>
</comment>
<dbReference type="PROSITE" id="PS01159">
    <property type="entry name" value="WW_DOMAIN_1"/>
    <property type="match status" value="1"/>
</dbReference>
<keyword evidence="7" id="KW-0862">Zinc</keyword>
<evidence type="ECO:0000256" key="9">
    <source>
        <dbReference type="ARBA" id="ARBA00023136"/>
    </source>
</evidence>
<keyword evidence="3" id="KW-1003">Cell membrane</keyword>
<keyword evidence="5" id="KW-0479">Metal-binding</keyword>
<keyword evidence="9" id="KW-0472">Membrane</keyword>
<evidence type="ECO:0000256" key="1">
    <source>
        <dbReference type="ARBA" id="ARBA00004245"/>
    </source>
</evidence>
<dbReference type="Gene3D" id="1.10.238.10">
    <property type="entry name" value="EF-hand"/>
    <property type="match status" value="1"/>
</dbReference>
<dbReference type="Gene3D" id="6.10.140.70">
    <property type="match status" value="1"/>
</dbReference>
<feature type="coiled-coil region" evidence="13">
    <location>
        <begin position="584"/>
        <end position="618"/>
    </location>
</feature>
<evidence type="ECO:0000256" key="10">
    <source>
        <dbReference type="ARBA" id="ARBA00023203"/>
    </source>
</evidence>
<keyword evidence="10" id="KW-0009">Actin-binding</keyword>
<feature type="non-terminal residue" evidence="16">
    <location>
        <position position="1"/>
    </location>
</feature>
<dbReference type="GO" id="GO:0042383">
    <property type="term" value="C:sarcolemma"/>
    <property type="evidence" value="ECO:0007669"/>
    <property type="project" value="UniProtKB-SubCell"/>
</dbReference>
<evidence type="ECO:0000259" key="15">
    <source>
        <dbReference type="PROSITE" id="PS50135"/>
    </source>
</evidence>
<evidence type="ECO:0000259" key="14">
    <source>
        <dbReference type="PROSITE" id="PS50020"/>
    </source>
</evidence>
<dbReference type="GO" id="GO:0003779">
    <property type="term" value="F:actin binding"/>
    <property type="evidence" value="ECO:0007669"/>
    <property type="project" value="UniProtKB-KW"/>
</dbReference>
<feature type="domain" description="ZZ-type" evidence="15">
    <location>
        <begin position="352"/>
        <end position="408"/>
    </location>
</feature>
<dbReference type="Gene3D" id="1.20.58.60">
    <property type="match status" value="1"/>
</dbReference>
<evidence type="ECO:0000256" key="11">
    <source>
        <dbReference type="ARBA" id="ARBA00023212"/>
    </source>
</evidence>
<keyword evidence="4" id="KW-0963">Cytoplasm</keyword>
<dbReference type="Proteomes" id="UP000676336">
    <property type="component" value="Unassembled WGS sequence"/>
</dbReference>
<dbReference type="Gene3D" id="2.20.70.10">
    <property type="match status" value="1"/>
</dbReference>
<dbReference type="InterPro" id="IPR043145">
    <property type="entry name" value="Znf_ZZ_sf"/>
</dbReference>
<dbReference type="SUPFAM" id="SSF46966">
    <property type="entry name" value="Spectrin repeat"/>
    <property type="match status" value="1"/>
</dbReference>
<evidence type="ECO:0000256" key="2">
    <source>
        <dbReference type="ARBA" id="ARBA00004278"/>
    </source>
</evidence>
<evidence type="ECO:0008006" key="18">
    <source>
        <dbReference type="Google" id="ProtNLM"/>
    </source>
</evidence>
<dbReference type="GO" id="GO:0005856">
    <property type="term" value="C:cytoskeleton"/>
    <property type="evidence" value="ECO:0007669"/>
    <property type="project" value="UniProtKB-SubCell"/>
</dbReference>
<keyword evidence="13" id="KW-0175">Coiled coil</keyword>
<dbReference type="InterPro" id="IPR036020">
    <property type="entry name" value="WW_dom_sf"/>
</dbReference>
<reference evidence="16" key="1">
    <citation type="submission" date="2021-02" db="EMBL/GenBank/DDBJ databases">
        <authorList>
            <person name="Nowell W R."/>
        </authorList>
    </citation>
    <scope>NUCLEOTIDE SEQUENCE</scope>
</reference>
<protein>
    <recommendedName>
        <fullName evidence="18">Dystrophin</fullName>
    </recommendedName>
</protein>
<accession>A0A8S2W781</accession>
<dbReference type="Pfam" id="PF09068">
    <property type="entry name" value="EF-hand_2"/>
    <property type="match status" value="1"/>
</dbReference>
<keyword evidence="6 12" id="KW-0863">Zinc-finger</keyword>
<keyword evidence="11" id="KW-0206">Cytoskeleton</keyword>
<dbReference type="SMART" id="SM00291">
    <property type="entry name" value="ZnF_ZZ"/>
    <property type="match status" value="1"/>
</dbReference>
<dbReference type="Pfam" id="PF00569">
    <property type="entry name" value="ZZ"/>
    <property type="match status" value="1"/>
</dbReference>
<organism evidence="16 17">
    <name type="scientific">Rotaria magnacalcarata</name>
    <dbReference type="NCBI Taxonomy" id="392030"/>
    <lineage>
        <taxon>Eukaryota</taxon>
        <taxon>Metazoa</taxon>
        <taxon>Spiralia</taxon>
        <taxon>Gnathifera</taxon>
        <taxon>Rotifera</taxon>
        <taxon>Eurotatoria</taxon>
        <taxon>Bdelloidea</taxon>
        <taxon>Philodinida</taxon>
        <taxon>Philodinidae</taxon>
        <taxon>Rotaria</taxon>
    </lineage>
</organism>
<feature type="non-terminal residue" evidence="16">
    <location>
        <position position="622"/>
    </location>
</feature>
<feature type="domain" description="WW" evidence="14">
    <location>
        <begin position="171"/>
        <end position="204"/>
    </location>
</feature>
<proteinExistence type="predicted"/>
<dbReference type="InterPro" id="IPR050774">
    <property type="entry name" value="KCMF1/Dystrophin"/>
</dbReference>
<dbReference type="SMART" id="SM00456">
    <property type="entry name" value="WW"/>
    <property type="match status" value="1"/>
</dbReference>
<dbReference type="Gene3D" id="3.30.60.90">
    <property type="match status" value="1"/>
</dbReference>
<sequence length="622" mass="72104">DTGGASLSSSPSSPLKKHSDLTLRKVRRHVLQLAQHWKNANSNIQYRLNLLQRVQTAVEELRHKCDRLHAHLLETELAYAHKPQIKALNVEQVPAEIEQAKQLLSKLMSCKPSIHDILQVAQTVEREYDIHVTNRAQELNERWEHSVALTSQRIQLLQDSIKNTASDIYSSSVEYPWQRAASINKIPYYINHSDQTTSWDHPKMHELMASFANFNDIRFSAYRTAMKLRTLQKCLCLDLTSLSNIISVFAEHEVLNPINKTIDVVEILDYLHKIFEKTSNEHPQLINIPKQLGEVAAFGGSSVEPSVQSCFEYAHDPDVITADDFLEWVKLEPQSLVWLPVMHRLAASEVAKHEARCNICKVYPILGFRYRSLRHFNCDICQNCFFSGKQTKIFKMADPLQEYYTETTSSEDIRDFFRIFKNKVWAKTRKTPKLGYLPLPHVFDNTLSTSEQQILSSPTLASPITAPSEPHIEVAQQSSSLTESDDEHMIIAQHCKNLNNAVNKSPHPNERVVRSTSLDHEERIELEAIICDLEDENRLLQNEYERLCQEHREQSLILNEQQEQLLFNDNQLDVYNDRKMLREAKQLRQHKIKLEQRMKILEEHNKQLGKQMKRSKQLLSKE</sequence>
<dbReference type="EMBL" id="CAJOBI010063944">
    <property type="protein sequence ID" value="CAF4427413.1"/>
    <property type="molecule type" value="Genomic_DNA"/>
</dbReference>
<evidence type="ECO:0000313" key="16">
    <source>
        <dbReference type="EMBL" id="CAF4427413.1"/>
    </source>
</evidence>